<gene>
    <name evidence="1" type="ORF">F383_13612</name>
</gene>
<name>A0A0B0N9U0_GOSAR</name>
<keyword evidence="2" id="KW-1185">Reference proteome</keyword>
<reference evidence="2" key="1">
    <citation type="submission" date="2014-09" db="EMBL/GenBank/DDBJ databases">
        <authorList>
            <person name="Mudge J."/>
            <person name="Ramaraj T."/>
            <person name="Lindquist I.E."/>
            <person name="Bharti A.K."/>
            <person name="Sundararajan A."/>
            <person name="Cameron C.T."/>
            <person name="Woodward J.E."/>
            <person name="May G.D."/>
            <person name="Brubaker C."/>
            <person name="Broadhvest J."/>
            <person name="Wilkins T.A."/>
        </authorList>
    </citation>
    <scope>NUCLEOTIDE SEQUENCE</scope>
    <source>
        <strain evidence="2">cv. AKA8401</strain>
    </source>
</reference>
<organism evidence="1 2">
    <name type="scientific">Gossypium arboreum</name>
    <name type="common">Tree cotton</name>
    <name type="synonym">Gossypium nanking</name>
    <dbReference type="NCBI Taxonomy" id="29729"/>
    <lineage>
        <taxon>Eukaryota</taxon>
        <taxon>Viridiplantae</taxon>
        <taxon>Streptophyta</taxon>
        <taxon>Embryophyta</taxon>
        <taxon>Tracheophyta</taxon>
        <taxon>Spermatophyta</taxon>
        <taxon>Magnoliopsida</taxon>
        <taxon>eudicotyledons</taxon>
        <taxon>Gunneridae</taxon>
        <taxon>Pentapetalae</taxon>
        <taxon>rosids</taxon>
        <taxon>malvids</taxon>
        <taxon>Malvales</taxon>
        <taxon>Malvaceae</taxon>
        <taxon>Malvoideae</taxon>
        <taxon>Gossypium</taxon>
    </lineage>
</organism>
<protein>
    <submittedName>
        <fullName evidence="1">Uncharacterized protein</fullName>
    </submittedName>
</protein>
<accession>A0A0B0N9U0</accession>
<dbReference type="Proteomes" id="UP000032142">
    <property type="component" value="Unassembled WGS sequence"/>
</dbReference>
<sequence length="16" mass="1842">MAAMDELHSAKLLWLI</sequence>
<dbReference type="EMBL" id="KN390809">
    <property type="protein sequence ID" value="KHG09417.1"/>
    <property type="molecule type" value="Genomic_DNA"/>
</dbReference>
<dbReference type="AlphaFoldDB" id="A0A0B0N9U0"/>
<proteinExistence type="predicted"/>
<evidence type="ECO:0000313" key="1">
    <source>
        <dbReference type="EMBL" id="KHG09417.1"/>
    </source>
</evidence>
<evidence type="ECO:0000313" key="2">
    <source>
        <dbReference type="Proteomes" id="UP000032142"/>
    </source>
</evidence>